<dbReference type="AlphaFoldDB" id="A0A1I3XV73"/>
<sequence>MNIGRLRHRITIQGTRSRQTDAGSVIKEHYTVATVWAEAKFISGRERVASQAVLSESVVRFWVRYRPDIDTTMNIIFKGKAYAIQAVMPDNKLTLLELLCQEGVKQ</sequence>
<reference evidence="2" key="1">
    <citation type="submission" date="2016-10" db="EMBL/GenBank/DDBJ databases">
        <authorList>
            <person name="de Groot N.N."/>
        </authorList>
    </citation>
    <scope>NUCLEOTIDE SEQUENCE [LARGE SCALE GENOMIC DNA]</scope>
    <source>
        <strain evidence="2">DSM 17908</strain>
    </source>
</reference>
<dbReference type="EMBL" id="NITY01000001">
    <property type="protein sequence ID" value="PHM45880.1"/>
    <property type="molecule type" value="Genomic_DNA"/>
</dbReference>
<organism evidence="2 3">
    <name type="scientific">Xenorhabdus mauleonii</name>
    <dbReference type="NCBI Taxonomy" id="351675"/>
    <lineage>
        <taxon>Bacteria</taxon>
        <taxon>Pseudomonadati</taxon>
        <taxon>Pseudomonadota</taxon>
        <taxon>Gammaproteobacteria</taxon>
        <taxon>Enterobacterales</taxon>
        <taxon>Morganellaceae</taxon>
        <taxon>Xenorhabdus</taxon>
    </lineage>
</organism>
<dbReference type="RefSeq" id="WP_092514381.1">
    <property type="nucleotide sequence ID" value="NZ_CAWNQB010000001.1"/>
</dbReference>
<accession>A0A1I3XV73</accession>
<evidence type="ECO:0000313" key="1">
    <source>
        <dbReference type="EMBL" id="PHM45880.1"/>
    </source>
</evidence>
<protein>
    <submittedName>
        <fullName evidence="1 2">Head-tail adaptor</fullName>
    </submittedName>
</protein>
<dbReference type="Proteomes" id="UP000198919">
    <property type="component" value="Unassembled WGS sequence"/>
</dbReference>
<dbReference type="InterPro" id="IPR038666">
    <property type="entry name" value="SSP1_head-tail_sf"/>
</dbReference>
<dbReference type="EMBL" id="FORG01000039">
    <property type="protein sequence ID" value="SFK23402.1"/>
    <property type="molecule type" value="Genomic_DNA"/>
</dbReference>
<dbReference type="STRING" id="351675.SAMN05421680_13913"/>
<dbReference type="InterPro" id="IPR008767">
    <property type="entry name" value="Phage_SPP1_head-tail_adaptor"/>
</dbReference>
<reference evidence="1 4" key="3">
    <citation type="journal article" date="2017" name="Nat. Microbiol.">
        <title>Natural product diversity associated with the nematode symbionts Photorhabdus and Xenorhabdus.</title>
        <authorList>
            <person name="Tobias N.J."/>
            <person name="Wolff H."/>
            <person name="Djahanschiri B."/>
            <person name="Grundmann F."/>
            <person name="Kronenwerth M."/>
            <person name="Shi Y.M."/>
            <person name="Simonyi S."/>
            <person name="Grun P."/>
            <person name="Shapiro-Ilan D."/>
            <person name="Pidot S.J."/>
            <person name="Stinear T.P."/>
            <person name="Ebersberger I."/>
            <person name="Bode H.B."/>
        </authorList>
    </citation>
    <scope>NUCLEOTIDE SEQUENCE [LARGE SCALE GENOMIC DNA]</scope>
    <source>
        <strain evidence="1 4">DSM 17908</strain>
    </source>
</reference>
<dbReference type="OrthoDB" id="8640229at2"/>
<reference evidence="3" key="2">
    <citation type="submission" date="2016-10" db="EMBL/GenBank/DDBJ databases">
        <authorList>
            <person name="Varghese N."/>
            <person name="Submissions S."/>
        </authorList>
    </citation>
    <scope>NUCLEOTIDE SEQUENCE [LARGE SCALE GENOMIC DNA]</scope>
    <source>
        <strain evidence="3">DSM 17908</strain>
    </source>
</reference>
<dbReference type="NCBIfam" id="TIGR01563">
    <property type="entry name" value="gp16_SPP1"/>
    <property type="match status" value="1"/>
</dbReference>
<gene>
    <name evidence="2" type="ORF">SAMN05421680_13913</name>
    <name evidence="1" type="ORF">Xmau_00271</name>
</gene>
<keyword evidence="4" id="KW-1185">Reference proteome</keyword>
<dbReference type="Gene3D" id="2.40.10.270">
    <property type="entry name" value="Bacteriophage SPP1 head-tail adaptor protein"/>
    <property type="match status" value="1"/>
</dbReference>
<dbReference type="Proteomes" id="UP000224607">
    <property type="component" value="Unassembled WGS sequence"/>
</dbReference>
<dbReference type="Pfam" id="PF05521">
    <property type="entry name" value="Phage_HCP"/>
    <property type="match status" value="1"/>
</dbReference>
<evidence type="ECO:0000313" key="2">
    <source>
        <dbReference type="EMBL" id="SFK23402.1"/>
    </source>
</evidence>
<proteinExistence type="predicted"/>
<evidence type="ECO:0000313" key="4">
    <source>
        <dbReference type="Proteomes" id="UP000224607"/>
    </source>
</evidence>
<evidence type="ECO:0000313" key="3">
    <source>
        <dbReference type="Proteomes" id="UP000198919"/>
    </source>
</evidence>
<name>A0A1I3XV73_9GAMM</name>